<name>A0ABX5YL83_9PLAN</name>
<gene>
    <name evidence="1" type="ORF">GmarT_22430</name>
</gene>
<dbReference type="Proteomes" id="UP000322887">
    <property type="component" value="Chromosome"/>
</dbReference>
<keyword evidence="2" id="KW-1185">Reference proteome</keyword>
<dbReference type="EMBL" id="CP042910">
    <property type="protein sequence ID" value="QEG16380.1"/>
    <property type="molecule type" value="Genomic_DNA"/>
</dbReference>
<sequence length="134" mass="14583">MVFPIRGDRSGFRRCDTRKISEFMNQMGLVVITVLESQFAPGDLFAADNLIQDGLKTLNAEIRFGGESDRILELPNETLVSDRLIRCIVCYCEAGVRSTGCLLSSAGGEPKSARVSTKKISPHSCVQRTAKTGG</sequence>
<evidence type="ECO:0000313" key="2">
    <source>
        <dbReference type="Proteomes" id="UP000322887"/>
    </source>
</evidence>
<protein>
    <submittedName>
        <fullName evidence="1">Uncharacterized protein</fullName>
    </submittedName>
</protein>
<organism evidence="1 2">
    <name type="scientific">Gimesia maris</name>
    <dbReference type="NCBI Taxonomy" id="122"/>
    <lineage>
        <taxon>Bacteria</taxon>
        <taxon>Pseudomonadati</taxon>
        <taxon>Planctomycetota</taxon>
        <taxon>Planctomycetia</taxon>
        <taxon>Planctomycetales</taxon>
        <taxon>Planctomycetaceae</taxon>
        <taxon>Gimesia</taxon>
    </lineage>
</organism>
<proteinExistence type="predicted"/>
<reference evidence="1 2" key="1">
    <citation type="submission" date="2019-08" db="EMBL/GenBank/DDBJ databases">
        <title>Deep-cultivation of Planctomycetes and their phenomic and genomic characterization uncovers novel biology.</title>
        <authorList>
            <person name="Wiegand S."/>
            <person name="Jogler M."/>
            <person name="Boedeker C."/>
            <person name="Pinto D."/>
            <person name="Vollmers J."/>
            <person name="Rivas-Marin E."/>
            <person name="Kohn T."/>
            <person name="Peeters S.H."/>
            <person name="Heuer A."/>
            <person name="Rast P."/>
            <person name="Oberbeckmann S."/>
            <person name="Bunk B."/>
            <person name="Jeske O."/>
            <person name="Meyerdierks A."/>
            <person name="Storesund J.E."/>
            <person name="Kallscheuer N."/>
            <person name="Luecker S."/>
            <person name="Lage O.M."/>
            <person name="Pohl T."/>
            <person name="Merkel B.J."/>
            <person name="Hornburger P."/>
            <person name="Mueller R.-W."/>
            <person name="Bruemmer F."/>
            <person name="Labrenz M."/>
            <person name="Spormann A.M."/>
            <person name="Op den Camp H."/>
            <person name="Overmann J."/>
            <person name="Amann R."/>
            <person name="Jetten M.S.M."/>
            <person name="Mascher T."/>
            <person name="Medema M.H."/>
            <person name="Devos D.P."/>
            <person name="Kaster A.-K."/>
            <person name="Ovreas L."/>
            <person name="Rohde M."/>
            <person name="Galperin M.Y."/>
            <person name="Jogler C."/>
        </authorList>
    </citation>
    <scope>NUCLEOTIDE SEQUENCE [LARGE SCALE GENOMIC DNA]</scope>
    <source>
        <strain evidence="1 2">DSM 8797</strain>
    </source>
</reference>
<evidence type="ECO:0000313" key="1">
    <source>
        <dbReference type="EMBL" id="QEG16380.1"/>
    </source>
</evidence>
<accession>A0ABX5YL83</accession>